<dbReference type="PANTHER" id="PTHR47121:SF2">
    <property type="entry name" value="THYLAKOID LUMENAL PROTEIN TL20.3, CHLOROPLASTIC"/>
    <property type="match status" value="1"/>
</dbReference>
<comment type="caution">
    <text evidence="2">The sequence shown here is derived from an EMBL/GenBank/DDBJ whole genome shotgun (WGS) entry which is preliminary data.</text>
</comment>
<name>A0A9W7GA69_9STRA</name>
<reference evidence="3" key="1">
    <citation type="journal article" date="2023" name="Commun. Biol.">
        <title>Genome analysis of Parmales, the sister group of diatoms, reveals the evolutionary specialization of diatoms from phago-mixotrophs to photoautotrophs.</title>
        <authorList>
            <person name="Ban H."/>
            <person name="Sato S."/>
            <person name="Yoshikawa S."/>
            <person name="Yamada K."/>
            <person name="Nakamura Y."/>
            <person name="Ichinomiya M."/>
            <person name="Sato N."/>
            <person name="Blanc-Mathieu R."/>
            <person name="Endo H."/>
            <person name="Kuwata A."/>
            <person name="Ogata H."/>
        </authorList>
    </citation>
    <scope>NUCLEOTIDE SEQUENCE [LARGE SCALE GENOMIC DNA]</scope>
</reference>
<organism evidence="2 3">
    <name type="scientific">Triparma columacea</name>
    <dbReference type="NCBI Taxonomy" id="722753"/>
    <lineage>
        <taxon>Eukaryota</taxon>
        <taxon>Sar</taxon>
        <taxon>Stramenopiles</taxon>
        <taxon>Ochrophyta</taxon>
        <taxon>Bolidophyceae</taxon>
        <taxon>Parmales</taxon>
        <taxon>Triparmaceae</taxon>
        <taxon>Triparma</taxon>
    </lineage>
</organism>
<dbReference type="PANTHER" id="PTHR47121">
    <property type="entry name" value="THYLAKOID LUMENAL PROTEIN TL20.3, CHLOROPLASTIC"/>
    <property type="match status" value="1"/>
</dbReference>
<dbReference type="SUPFAM" id="SSF141571">
    <property type="entry name" value="Pentapeptide repeat-like"/>
    <property type="match status" value="1"/>
</dbReference>
<feature type="region of interest" description="Disordered" evidence="1">
    <location>
        <begin position="1"/>
        <end position="21"/>
    </location>
</feature>
<protein>
    <submittedName>
        <fullName evidence="2">Uncharacterized protein</fullName>
    </submittedName>
</protein>
<gene>
    <name evidence="2" type="ORF">TrCOL_g4937</name>
</gene>
<accession>A0A9W7GA69</accession>
<dbReference type="EMBL" id="BRYA01001094">
    <property type="protein sequence ID" value="GMI38824.1"/>
    <property type="molecule type" value="Genomic_DNA"/>
</dbReference>
<dbReference type="OrthoDB" id="418672at2759"/>
<proteinExistence type="predicted"/>
<dbReference type="AlphaFoldDB" id="A0A9W7GA69"/>
<dbReference type="Gene3D" id="2.160.20.80">
    <property type="entry name" value="E3 ubiquitin-protein ligase SopA"/>
    <property type="match status" value="1"/>
</dbReference>
<sequence length="670" mass="73406">MSSFAHGHGNGEGRGQLADNPWLPPKSLQKCTVRRSPTDSYELYFPLELTNEDYLRRIFKIIGRGISGAITRVADQKRLYKYYITDYGDASGDVMYLLKQILAPPKSSDPDAPSTSEQVLAHQTAHLAPGTATNVNTLVNAAQHVYDKRNANFHFQEGESFSDDVVATFQAAKELLECFGTEAVYALNELEFLSKQFSMHHSFKGKRMAAFGWEWNDSGINTDGEAPFSEAEAEVDVEVLRPEHDALKTTIVTALQEQEEARTALVQLLIDSSHHVGKAQKKAGRSEDYDEARRLKALKEAIDDTISSDGGYDGEPDGGVGPARLQHVAQLIRDAEELVSKWRRFQVKCNNADDYDGAEEGKGKAEELINFLNRLRSLRSSVKIPETETATARVLLSTRRKIGAPSRPSQKRSAVDLLLAAPSINMIGSMRSWPVPSGEERLTMLCFYRAEGTPSVTLKQEGYTSKEIYDIGFSFQEIKDGGFSSGEFKDASLSCSQCKEAGFNPTECRADGYDPADLLSAGFTLQEIKGAGFSSGEFKDAALSYSQCKEAGFSPAECRAGGYNLADLLSVGFTLQEIKGAGFSAGYFKDASFSCYQCKEAGFSPAECIAGGYDLAYFTLQEIKGANIYIDPQSLLNAGFTPQEVKGAGFSAGQLRDAFAAGSWSLRDYW</sequence>
<dbReference type="InterPro" id="IPR057481">
    <property type="entry name" value="Decapeptide"/>
</dbReference>
<evidence type="ECO:0000256" key="1">
    <source>
        <dbReference type="SAM" id="MobiDB-lite"/>
    </source>
</evidence>
<evidence type="ECO:0000313" key="3">
    <source>
        <dbReference type="Proteomes" id="UP001165065"/>
    </source>
</evidence>
<dbReference type="InterPro" id="IPR053285">
    <property type="entry name" value="Thylakoid_lumenal_pentapeptide"/>
</dbReference>
<keyword evidence="3" id="KW-1185">Reference proteome</keyword>
<dbReference type="Pfam" id="PF25296">
    <property type="entry name" value="Decapeptide"/>
    <property type="match status" value="2"/>
</dbReference>
<dbReference type="Proteomes" id="UP001165065">
    <property type="component" value="Unassembled WGS sequence"/>
</dbReference>
<evidence type="ECO:0000313" key="2">
    <source>
        <dbReference type="EMBL" id="GMI38824.1"/>
    </source>
</evidence>